<dbReference type="EMBL" id="CAWUHD010000169">
    <property type="protein sequence ID" value="CAK7236768.1"/>
    <property type="molecule type" value="Genomic_DNA"/>
</dbReference>
<dbReference type="Gene3D" id="2.60.120.10">
    <property type="entry name" value="Jelly Rolls"/>
    <property type="match status" value="1"/>
</dbReference>
<dbReference type="Proteomes" id="UP001642482">
    <property type="component" value="Unassembled WGS sequence"/>
</dbReference>
<dbReference type="PANTHER" id="PTHR36448:SF2">
    <property type="entry name" value="CUPIN TYPE-1 DOMAIN-CONTAINING PROTEIN"/>
    <property type="match status" value="1"/>
</dbReference>
<gene>
    <name evidence="1" type="ORF">SEUCBS140593_009730</name>
</gene>
<name>A0ABP0CXG1_9PEZI</name>
<organism evidence="1 2">
    <name type="scientific">Sporothrix eucalyptigena</name>
    <dbReference type="NCBI Taxonomy" id="1812306"/>
    <lineage>
        <taxon>Eukaryota</taxon>
        <taxon>Fungi</taxon>
        <taxon>Dikarya</taxon>
        <taxon>Ascomycota</taxon>
        <taxon>Pezizomycotina</taxon>
        <taxon>Sordariomycetes</taxon>
        <taxon>Sordariomycetidae</taxon>
        <taxon>Ophiostomatales</taxon>
        <taxon>Ophiostomataceae</taxon>
        <taxon>Sporothrix</taxon>
    </lineage>
</organism>
<evidence type="ECO:0008006" key="3">
    <source>
        <dbReference type="Google" id="ProtNLM"/>
    </source>
</evidence>
<dbReference type="SUPFAM" id="SSF51182">
    <property type="entry name" value="RmlC-like cupins"/>
    <property type="match status" value="1"/>
</dbReference>
<dbReference type="InterPro" id="IPR014710">
    <property type="entry name" value="RmlC-like_jellyroll"/>
</dbReference>
<evidence type="ECO:0000313" key="2">
    <source>
        <dbReference type="Proteomes" id="UP001642482"/>
    </source>
</evidence>
<proteinExistence type="predicted"/>
<reference evidence="1 2" key="1">
    <citation type="submission" date="2024-01" db="EMBL/GenBank/DDBJ databases">
        <authorList>
            <person name="Allen C."/>
            <person name="Tagirdzhanova G."/>
        </authorList>
    </citation>
    <scope>NUCLEOTIDE SEQUENCE [LARGE SCALE GENOMIC DNA]</scope>
</reference>
<dbReference type="PANTHER" id="PTHR36448">
    <property type="entry name" value="BLR7373 PROTEIN"/>
    <property type="match status" value="1"/>
</dbReference>
<evidence type="ECO:0000313" key="1">
    <source>
        <dbReference type="EMBL" id="CAK7236768.1"/>
    </source>
</evidence>
<dbReference type="InterPro" id="IPR011051">
    <property type="entry name" value="RmlC_Cupin_sf"/>
</dbReference>
<dbReference type="InterPro" id="IPR047121">
    <property type="entry name" value="YjiB-like"/>
</dbReference>
<accession>A0ABP0CXG1</accession>
<sequence>MAWQPETYYLKRNQHAPNNAYPVLVYRQCLPLPVTEDKATEFLERHAWEKKGTWGHIGVRHFHPNVHECYGVIAGQSTMLVGCGSDDPEDAGRKIELLVGDVIVLPAGTGHCSLKSTKDYLYVGLYPAGGPMWRAELGKEGADVKALRQEVDNVALPAGDPVLGKAGPLMKLWVRSDTAVASA</sequence>
<comment type="caution">
    <text evidence="1">The sequence shown here is derived from an EMBL/GenBank/DDBJ whole genome shotgun (WGS) entry which is preliminary data.</text>
</comment>
<dbReference type="CDD" id="cd02219">
    <property type="entry name" value="cupin_YjlB-like"/>
    <property type="match status" value="1"/>
</dbReference>
<protein>
    <recommendedName>
        <fullName evidence="3">Cupin type-1 domain-containing protein</fullName>
    </recommendedName>
</protein>
<keyword evidence="2" id="KW-1185">Reference proteome</keyword>